<proteinExistence type="predicted"/>
<evidence type="ECO:0000313" key="1">
    <source>
        <dbReference type="EMBL" id="MEE1944784.1"/>
    </source>
</evidence>
<sequence>MKRVKSLVYNKFVLDINEHHPVDLFALLSEAKYTDENGMGFTRVTGDSTYVEATLLKRSFTYIQEFDPIESDLVRKQIAVFSSVNFSINSMLRLLTVYGGQIQLNMVRTMLRNVQGLKYNAEPILLNAREFNETLIDKKVNSSIRQLTIRRFNYENGMIGRFSGEVVKQSTARELLEHYKSSVVKVVFGVLIEQEELLVQILPNGNVKLLCDEDDFEYYLDYLKQIIFS</sequence>
<gene>
    <name evidence="1" type="ORF">VRU48_06680</name>
</gene>
<name>A0ABU7I6B2_9SPHI</name>
<organism evidence="1 2">
    <name type="scientific">Pedobacter albus</name>
    <dbReference type="NCBI Taxonomy" id="3113905"/>
    <lineage>
        <taxon>Bacteria</taxon>
        <taxon>Pseudomonadati</taxon>
        <taxon>Bacteroidota</taxon>
        <taxon>Sphingobacteriia</taxon>
        <taxon>Sphingobacteriales</taxon>
        <taxon>Sphingobacteriaceae</taxon>
        <taxon>Pedobacter</taxon>
    </lineage>
</organism>
<keyword evidence="2" id="KW-1185">Reference proteome</keyword>
<comment type="caution">
    <text evidence="1">The sequence shown here is derived from an EMBL/GenBank/DDBJ whole genome shotgun (WGS) entry which is preliminary data.</text>
</comment>
<accession>A0ABU7I6B2</accession>
<reference evidence="1 2" key="1">
    <citation type="submission" date="2024-01" db="EMBL/GenBank/DDBJ databases">
        <title>Pedobacter sp. nov., isolated from fresh soil.</title>
        <authorList>
            <person name="Le N.T.T."/>
        </authorList>
    </citation>
    <scope>NUCLEOTIDE SEQUENCE [LARGE SCALE GENOMIC DNA]</scope>
    <source>
        <strain evidence="1 2">KR3-3</strain>
    </source>
</reference>
<dbReference type="RefSeq" id="WP_330107144.1">
    <property type="nucleotide sequence ID" value="NZ_JAZDQT010000001.1"/>
</dbReference>
<dbReference type="Proteomes" id="UP001336835">
    <property type="component" value="Unassembled WGS sequence"/>
</dbReference>
<evidence type="ECO:0000313" key="2">
    <source>
        <dbReference type="Proteomes" id="UP001336835"/>
    </source>
</evidence>
<protein>
    <submittedName>
        <fullName evidence="1">Uncharacterized protein</fullName>
    </submittedName>
</protein>
<dbReference type="EMBL" id="JAZDQT010000001">
    <property type="protein sequence ID" value="MEE1944784.1"/>
    <property type="molecule type" value="Genomic_DNA"/>
</dbReference>